<feature type="domain" description="RsbT co-antagonist protein RsbRD N-terminal" evidence="2">
    <location>
        <begin position="19"/>
        <end position="152"/>
    </location>
</feature>
<gene>
    <name evidence="3" type="ORF">GCM10012275_36260</name>
</gene>
<dbReference type="AlphaFoldDB" id="A0A8J3FWS1"/>
<sequence length="378" mass="41312">MIDKSLVDDVAGRLDTIFTVAADKVRAELPELADADPSAVRGAVSTVFGVVLSALAQRRDLGPGELEKLAGTGEGAADRGQPLDLMLQVARLAAWSVLDALETIAVEHGVSVGTRYELVHDYWRRADLALFAFAAGHHRRLLELTRQDEKRRSDFIRRLLHGTIRGAELRRHAHQHGLDTEAPYFAVRARPADLSAPHLIEHAIATSGADAGRRTLLDVIDGDVAGVTARVPRAPGHAHVGVSGPVPLAGLAEAFADASRALETAIAFDLPDPVRPEDHPLELAVAHDHTVGDLAEQRCFGALDERSQRSLSVEKTLRAFLDAELRVDAAAASLHLHPNTLRYRIGRIEEATGLRLTRLRDTFLVWWALQHRRISRRT</sequence>
<dbReference type="PANTHER" id="PTHR33744:SF7">
    <property type="entry name" value="PUCR FAMILY TRANSCRIPTIONAL REGULATOR"/>
    <property type="match status" value="1"/>
</dbReference>
<proteinExistence type="predicted"/>
<evidence type="ECO:0000259" key="1">
    <source>
        <dbReference type="Pfam" id="PF13556"/>
    </source>
</evidence>
<accession>A0A8J3FWS1</accession>
<dbReference type="InterPro" id="IPR051448">
    <property type="entry name" value="CdaR-like_regulators"/>
</dbReference>
<evidence type="ECO:0000313" key="3">
    <source>
        <dbReference type="EMBL" id="GGM62229.1"/>
    </source>
</evidence>
<dbReference type="InterPro" id="IPR042070">
    <property type="entry name" value="PucR_C-HTH_sf"/>
</dbReference>
<evidence type="ECO:0000259" key="2">
    <source>
        <dbReference type="Pfam" id="PF14361"/>
    </source>
</evidence>
<dbReference type="InterPro" id="IPR025751">
    <property type="entry name" value="RsbRD_N_dom"/>
</dbReference>
<feature type="domain" description="PucR C-terminal helix-turn-helix" evidence="1">
    <location>
        <begin position="315"/>
        <end position="370"/>
    </location>
</feature>
<dbReference type="Proteomes" id="UP000637578">
    <property type="component" value="Unassembled WGS sequence"/>
</dbReference>
<dbReference type="Gene3D" id="1.10.10.2840">
    <property type="entry name" value="PucR C-terminal helix-turn-helix domain"/>
    <property type="match status" value="1"/>
</dbReference>
<organism evidence="3 4">
    <name type="scientific">Longimycelium tulufanense</name>
    <dbReference type="NCBI Taxonomy" id="907463"/>
    <lineage>
        <taxon>Bacteria</taxon>
        <taxon>Bacillati</taxon>
        <taxon>Actinomycetota</taxon>
        <taxon>Actinomycetes</taxon>
        <taxon>Pseudonocardiales</taxon>
        <taxon>Pseudonocardiaceae</taxon>
        <taxon>Longimycelium</taxon>
    </lineage>
</organism>
<keyword evidence="4" id="KW-1185">Reference proteome</keyword>
<dbReference type="Pfam" id="PF14361">
    <property type="entry name" value="RsbRD_N"/>
    <property type="match status" value="1"/>
</dbReference>
<reference evidence="3" key="1">
    <citation type="journal article" date="2014" name="Int. J. Syst. Evol. Microbiol.">
        <title>Complete genome sequence of Corynebacterium casei LMG S-19264T (=DSM 44701T), isolated from a smear-ripened cheese.</title>
        <authorList>
            <consortium name="US DOE Joint Genome Institute (JGI-PGF)"/>
            <person name="Walter F."/>
            <person name="Albersmeier A."/>
            <person name="Kalinowski J."/>
            <person name="Ruckert C."/>
        </authorList>
    </citation>
    <scope>NUCLEOTIDE SEQUENCE</scope>
    <source>
        <strain evidence="3">CGMCC 4.5737</strain>
    </source>
</reference>
<dbReference type="Pfam" id="PF13556">
    <property type="entry name" value="HTH_30"/>
    <property type="match status" value="1"/>
</dbReference>
<evidence type="ECO:0000313" key="4">
    <source>
        <dbReference type="Proteomes" id="UP000637578"/>
    </source>
</evidence>
<name>A0A8J3FWS1_9PSEU</name>
<dbReference type="EMBL" id="BMMK01000016">
    <property type="protein sequence ID" value="GGM62229.1"/>
    <property type="molecule type" value="Genomic_DNA"/>
</dbReference>
<comment type="caution">
    <text evidence="3">The sequence shown here is derived from an EMBL/GenBank/DDBJ whole genome shotgun (WGS) entry which is preliminary data.</text>
</comment>
<dbReference type="RefSeq" id="WP_189059176.1">
    <property type="nucleotide sequence ID" value="NZ_BMMK01000016.1"/>
</dbReference>
<dbReference type="InterPro" id="IPR025736">
    <property type="entry name" value="PucR_C-HTH_dom"/>
</dbReference>
<dbReference type="PANTHER" id="PTHR33744">
    <property type="entry name" value="CARBOHYDRATE DIACID REGULATOR"/>
    <property type="match status" value="1"/>
</dbReference>
<protein>
    <submittedName>
        <fullName evidence="3">PucR family transcriptional regulator</fullName>
    </submittedName>
</protein>
<reference evidence="3" key="2">
    <citation type="submission" date="2020-09" db="EMBL/GenBank/DDBJ databases">
        <authorList>
            <person name="Sun Q."/>
            <person name="Zhou Y."/>
        </authorList>
    </citation>
    <scope>NUCLEOTIDE SEQUENCE</scope>
    <source>
        <strain evidence="3">CGMCC 4.5737</strain>
    </source>
</reference>